<dbReference type="InterPro" id="IPR037460">
    <property type="entry name" value="SEST-like"/>
</dbReference>
<dbReference type="GO" id="GO:0005975">
    <property type="term" value="P:carbohydrate metabolic process"/>
    <property type="evidence" value="ECO:0007669"/>
    <property type="project" value="UniProtKB-ARBA"/>
</dbReference>
<evidence type="ECO:0000256" key="1">
    <source>
        <dbReference type="PIRSR" id="PIRSR637460-1"/>
    </source>
</evidence>
<dbReference type="SUPFAM" id="SSF49299">
    <property type="entry name" value="PKD domain"/>
    <property type="match status" value="1"/>
</dbReference>
<dbReference type="InterPro" id="IPR013783">
    <property type="entry name" value="Ig-like_fold"/>
</dbReference>
<dbReference type="SUPFAM" id="SSF50952">
    <property type="entry name" value="Soluble quinoprotein glucose dehydrogenase"/>
    <property type="match status" value="1"/>
</dbReference>
<dbReference type="EMBL" id="PVZF01000002">
    <property type="protein sequence ID" value="PRY17213.1"/>
    <property type="molecule type" value="Genomic_DNA"/>
</dbReference>
<dbReference type="CDD" id="cd00146">
    <property type="entry name" value="PKD"/>
    <property type="match status" value="1"/>
</dbReference>
<proteinExistence type="predicted"/>
<evidence type="ECO:0000313" key="7">
    <source>
        <dbReference type="Proteomes" id="UP000238083"/>
    </source>
</evidence>
<dbReference type="SUPFAM" id="SSF52266">
    <property type="entry name" value="SGNH hydrolase"/>
    <property type="match status" value="1"/>
</dbReference>
<feature type="active site" evidence="1">
    <location>
        <position position="290"/>
    </location>
</feature>
<dbReference type="InterPro" id="IPR000601">
    <property type="entry name" value="PKD_dom"/>
</dbReference>
<gene>
    <name evidence="6" type="ORF">CLV37_102172</name>
</gene>
<dbReference type="PANTHER" id="PTHR37981:SF1">
    <property type="entry name" value="SGNH HYDROLASE-TYPE ESTERASE DOMAIN-CONTAINING PROTEIN"/>
    <property type="match status" value="1"/>
</dbReference>
<evidence type="ECO:0000259" key="4">
    <source>
        <dbReference type="Pfam" id="PF13472"/>
    </source>
</evidence>
<dbReference type="CDD" id="cd01823">
    <property type="entry name" value="SEST_like"/>
    <property type="match status" value="1"/>
</dbReference>
<dbReference type="Pfam" id="PF13472">
    <property type="entry name" value="Lipase_GDSL_2"/>
    <property type="match status" value="1"/>
</dbReference>
<feature type="disulfide bond" evidence="2">
    <location>
        <begin position="59"/>
        <end position="88"/>
    </location>
</feature>
<name>A0A2T0R7S4_9ACTN</name>
<keyword evidence="2" id="KW-1015">Disulfide bond</keyword>
<feature type="domain" description="PKD" evidence="5">
    <location>
        <begin position="348"/>
        <end position="409"/>
    </location>
</feature>
<accession>A0A2T0R7S4</accession>
<evidence type="ECO:0000259" key="5">
    <source>
        <dbReference type="Pfam" id="PF18911"/>
    </source>
</evidence>
<feature type="disulfide bond" evidence="2">
    <location>
        <begin position="146"/>
        <end position="155"/>
    </location>
</feature>
<evidence type="ECO:0000313" key="6">
    <source>
        <dbReference type="EMBL" id="PRY17213.1"/>
    </source>
</evidence>
<sequence>MHLAKRSWMSIPVLISALVATMLMSPSSANAEPKTLRIVAVGDSYTAGNGAGNYEDTDCFRSKDNWSSLYAQGRVSRGQTVLYDNAACSGSTISALVNGTNWNPATGSYSASKGGIQISHLGTRTDMVLMTFGGNDAGFATIVSDCLVKILPNYCNTALNRAERLTSDGTISNSLAEAVRRIRQATRTDTQIVIMGYPPLVAPNCLGVLPGVQVAHRIRKLSDKADEIQQAVVDAAARSNPNIKFIPVSGTFKWHAPGNALPAPTCSVNPVTWVNQFPALDTSKVPTWYHPNSDGQREYARLLTEAFPSWTPASWAGAGGGGSVGTPTPANKVPSAAFSSVRVDGVPGKVNLDASASSDPDGSIARYEWLYKGAVVATGKTASYAFGTADRAPSVTLRVTDDKGAAATTVKTLSLPNRAPVIGRPNPADGTIVGTNRPVLSTTVTDPDGDAVGFTYRITGYMVDKSSGPVSGGWTVPASTLDPGTKYDWTVTVTDGQGGSASAGRSLTVAMLPTAADVIATPSGKGYWQVASDGGVFTYGDAQFYGSVPGIPLHLTNIMGMARTPSGKGYWVVGSDGGVFSFGDAGFYGSLPGIGVHVGNIVDMVPTKTGRGYWLVGSDGGVFSFGDAQFFGSMGGQPLNRPVVGMAATASGNGYWLVAADGGVFSFGDAPFYGSMGGQPLSYPVVDMDVTPDGGGYWMTAEDGGVFTFGNAQFYGSMGGKPLNGRVTGMAVTPTGRGYWLNACDGGVFTFGDAPFLGSNPTYMCRGTNQG</sequence>
<dbReference type="InterPro" id="IPR035986">
    <property type="entry name" value="PKD_dom_sf"/>
</dbReference>
<dbReference type="Proteomes" id="UP000238083">
    <property type="component" value="Unassembled WGS sequence"/>
</dbReference>
<feature type="chain" id="PRO_5015730580" evidence="3">
    <location>
        <begin position="32"/>
        <end position="771"/>
    </location>
</feature>
<feature type="active site" description="Nucleophile" evidence="1">
    <location>
        <position position="44"/>
    </location>
</feature>
<dbReference type="AlphaFoldDB" id="A0A2T0R7S4"/>
<evidence type="ECO:0000256" key="2">
    <source>
        <dbReference type="PIRSR" id="PIRSR637460-2"/>
    </source>
</evidence>
<dbReference type="InterPro" id="IPR013830">
    <property type="entry name" value="SGNH_hydro"/>
</dbReference>
<dbReference type="PANTHER" id="PTHR37981">
    <property type="entry name" value="LIPASE 2"/>
    <property type="match status" value="1"/>
</dbReference>
<feature type="domain" description="SGNH hydrolase-type esterase" evidence="4">
    <location>
        <begin position="40"/>
        <end position="297"/>
    </location>
</feature>
<feature type="disulfide bond" evidence="2">
    <location>
        <begin position="205"/>
        <end position="266"/>
    </location>
</feature>
<organism evidence="6 7">
    <name type="scientific">Kineococcus rhizosphaerae</name>
    <dbReference type="NCBI Taxonomy" id="559628"/>
    <lineage>
        <taxon>Bacteria</taxon>
        <taxon>Bacillati</taxon>
        <taxon>Actinomycetota</taxon>
        <taxon>Actinomycetes</taxon>
        <taxon>Kineosporiales</taxon>
        <taxon>Kineosporiaceae</taxon>
        <taxon>Kineococcus</taxon>
    </lineage>
</organism>
<keyword evidence="3" id="KW-0732">Signal</keyword>
<dbReference type="InterPro" id="IPR011041">
    <property type="entry name" value="Quinoprot_gluc/sorb_DH_b-prop"/>
</dbReference>
<dbReference type="InterPro" id="IPR036514">
    <property type="entry name" value="SGNH_hydro_sf"/>
</dbReference>
<protein>
    <submittedName>
        <fullName evidence="6">Lysophospholipase L1-like esterase</fullName>
    </submittedName>
</protein>
<keyword evidence="7" id="KW-1185">Reference proteome</keyword>
<comment type="caution">
    <text evidence="6">The sequence shown here is derived from an EMBL/GenBank/DDBJ whole genome shotgun (WGS) entry which is preliminary data.</text>
</comment>
<dbReference type="OrthoDB" id="3290041at2"/>
<dbReference type="GO" id="GO:0019433">
    <property type="term" value="P:triglyceride catabolic process"/>
    <property type="evidence" value="ECO:0007669"/>
    <property type="project" value="TreeGrafter"/>
</dbReference>
<feature type="signal peptide" evidence="3">
    <location>
        <begin position="1"/>
        <end position="31"/>
    </location>
</feature>
<dbReference type="Gene3D" id="2.60.40.10">
    <property type="entry name" value="Immunoglobulins"/>
    <property type="match status" value="1"/>
</dbReference>
<dbReference type="Pfam" id="PF18911">
    <property type="entry name" value="PKD_4"/>
    <property type="match status" value="1"/>
</dbReference>
<dbReference type="Gene3D" id="3.40.50.1110">
    <property type="entry name" value="SGNH hydrolase"/>
    <property type="match status" value="1"/>
</dbReference>
<reference evidence="6 7" key="1">
    <citation type="submission" date="2018-03" db="EMBL/GenBank/DDBJ databases">
        <title>Genomic Encyclopedia of Archaeal and Bacterial Type Strains, Phase II (KMG-II): from individual species to whole genera.</title>
        <authorList>
            <person name="Goeker M."/>
        </authorList>
    </citation>
    <scope>NUCLEOTIDE SEQUENCE [LARGE SCALE GENOMIC DNA]</scope>
    <source>
        <strain evidence="6 7">DSM 19711</strain>
    </source>
</reference>
<dbReference type="GO" id="GO:0004806">
    <property type="term" value="F:triacylglycerol lipase activity"/>
    <property type="evidence" value="ECO:0007669"/>
    <property type="project" value="TreeGrafter"/>
</dbReference>
<evidence type="ECO:0000256" key="3">
    <source>
        <dbReference type="SAM" id="SignalP"/>
    </source>
</evidence>